<gene>
    <name evidence="2" type="ORF">HMPREF1541_05458</name>
</gene>
<dbReference type="AlphaFoldDB" id="W2RSE2"/>
<organism evidence="2 3">
    <name type="scientific">Cyphellophora europaea (strain CBS 101466)</name>
    <name type="common">Phialophora europaea</name>
    <dbReference type="NCBI Taxonomy" id="1220924"/>
    <lineage>
        <taxon>Eukaryota</taxon>
        <taxon>Fungi</taxon>
        <taxon>Dikarya</taxon>
        <taxon>Ascomycota</taxon>
        <taxon>Pezizomycotina</taxon>
        <taxon>Eurotiomycetes</taxon>
        <taxon>Chaetothyriomycetidae</taxon>
        <taxon>Chaetothyriales</taxon>
        <taxon>Cyphellophoraceae</taxon>
        <taxon>Cyphellophora</taxon>
    </lineage>
</organism>
<dbReference type="RefSeq" id="XP_008718020.1">
    <property type="nucleotide sequence ID" value="XM_008719798.1"/>
</dbReference>
<feature type="region of interest" description="Disordered" evidence="1">
    <location>
        <begin position="446"/>
        <end position="483"/>
    </location>
</feature>
<dbReference type="GO" id="GO:0005737">
    <property type="term" value="C:cytoplasm"/>
    <property type="evidence" value="ECO:0007669"/>
    <property type="project" value="TreeGrafter"/>
</dbReference>
<evidence type="ECO:0000313" key="3">
    <source>
        <dbReference type="Proteomes" id="UP000030752"/>
    </source>
</evidence>
<evidence type="ECO:0008006" key="4">
    <source>
        <dbReference type="Google" id="ProtNLM"/>
    </source>
</evidence>
<name>W2RSE2_CYPE1</name>
<feature type="compositionally biased region" description="Polar residues" evidence="1">
    <location>
        <begin position="626"/>
        <end position="644"/>
    </location>
</feature>
<proteinExistence type="predicted"/>
<dbReference type="InParanoid" id="W2RSE2"/>
<dbReference type="InterPro" id="IPR008812">
    <property type="entry name" value="Ran_GTP-bd-rel"/>
</dbReference>
<dbReference type="PANTHER" id="PTHR31010:SF2">
    <property type="entry name" value="RAN-SPECIFIC GTPASE-ACTIVATING PROTEIN 30"/>
    <property type="match status" value="1"/>
</dbReference>
<dbReference type="EMBL" id="KB822721">
    <property type="protein sequence ID" value="ETN39235.1"/>
    <property type="molecule type" value="Genomic_DNA"/>
</dbReference>
<feature type="compositionally biased region" description="Basic and acidic residues" evidence="1">
    <location>
        <begin position="647"/>
        <end position="660"/>
    </location>
</feature>
<feature type="region of interest" description="Disordered" evidence="1">
    <location>
        <begin position="552"/>
        <end position="693"/>
    </location>
</feature>
<keyword evidence="3" id="KW-1185">Reference proteome</keyword>
<dbReference type="PANTHER" id="PTHR31010">
    <property type="entry name" value="RAN-SPECIFIC GTPASE-ACTIVATING PROTEIN 30-RELATED"/>
    <property type="match status" value="1"/>
</dbReference>
<reference evidence="2 3" key="1">
    <citation type="submission" date="2013-03" db="EMBL/GenBank/DDBJ databases">
        <title>The Genome Sequence of Phialophora europaea CBS 101466.</title>
        <authorList>
            <consortium name="The Broad Institute Genomics Platform"/>
            <person name="Cuomo C."/>
            <person name="de Hoog S."/>
            <person name="Gorbushina A."/>
            <person name="Walker B."/>
            <person name="Young S.K."/>
            <person name="Zeng Q."/>
            <person name="Gargeya S."/>
            <person name="Fitzgerald M."/>
            <person name="Haas B."/>
            <person name="Abouelleil A."/>
            <person name="Allen A.W."/>
            <person name="Alvarado L."/>
            <person name="Arachchi H.M."/>
            <person name="Berlin A.M."/>
            <person name="Chapman S.B."/>
            <person name="Gainer-Dewar J."/>
            <person name="Goldberg J."/>
            <person name="Griggs A."/>
            <person name="Gujja S."/>
            <person name="Hansen M."/>
            <person name="Howarth C."/>
            <person name="Imamovic A."/>
            <person name="Ireland A."/>
            <person name="Larimer J."/>
            <person name="McCowan C."/>
            <person name="Murphy C."/>
            <person name="Pearson M."/>
            <person name="Poon T.W."/>
            <person name="Priest M."/>
            <person name="Roberts A."/>
            <person name="Saif S."/>
            <person name="Shea T."/>
            <person name="Sisk P."/>
            <person name="Sykes S."/>
            <person name="Wortman J."/>
            <person name="Nusbaum C."/>
            <person name="Birren B."/>
        </authorList>
    </citation>
    <scope>NUCLEOTIDE SEQUENCE [LARGE SCALE GENOMIC DNA]</scope>
    <source>
        <strain evidence="2 3">CBS 101466</strain>
    </source>
</reference>
<feature type="region of interest" description="Disordered" evidence="1">
    <location>
        <begin position="409"/>
        <end position="433"/>
    </location>
</feature>
<feature type="compositionally biased region" description="Polar residues" evidence="1">
    <location>
        <begin position="584"/>
        <end position="616"/>
    </location>
</feature>
<evidence type="ECO:0000256" key="1">
    <source>
        <dbReference type="SAM" id="MobiDB-lite"/>
    </source>
</evidence>
<dbReference type="eggNOG" id="ENOG502R7I3">
    <property type="taxonomic scope" value="Eukaryota"/>
</dbReference>
<accession>W2RSE2</accession>
<feature type="compositionally biased region" description="Polar residues" evidence="1">
    <location>
        <begin position="414"/>
        <end position="426"/>
    </location>
</feature>
<feature type="region of interest" description="Disordered" evidence="1">
    <location>
        <begin position="354"/>
        <end position="391"/>
    </location>
</feature>
<protein>
    <recommendedName>
        <fullName evidence="4">Ran-binding-domain-containing protein</fullName>
    </recommendedName>
</protein>
<sequence length="693" mass="75483">MDVLLGKVTQQAMNYAIRSGIALTASYAIQQSNKLLRHVPRSTAKDELYSLRQKLQNKVQIVSPAIDMIELLAARGNTSLESALVLTKDLRYEIQTLGQRLARAAQAVETSAKTPQAKAAAELQHELELKGIVADIKALLGHIDDALPLINLAITTSGASLSTNLPHTVSPSRLLQASHFLSMGDTQYSMSPHTASQIGPTFTLTVYMLFAGHSRPQTEEDMRETTWKEVMHKARVKVRRVPIDTLVGGGLGSTTKSDLHEANFPADARSDEFAYQLVLVEDLDDDRVHDFEDDQVQPGPFDEVALAGIRESLPIHEISKIFYADTSKVLNIGTDAEANHPVLLLKRDINAIPPRRMMHRTDGDGAQESNDSLHPRRPSLTPHHNDPWHLPPSLDPEWIALEVYSTDGLEGDDASSNGDVTDTSINGFRPTPSLDEEISHLHISSPSPAYARDSLSPSADARPLPLSTSQTSHLASPGPTSQAWTPQIRTSLSLLELLLRLTSLQQFQQQSHLSITDELLNFFLEESATTGAGGDENYRQALRADARRRVGWDPYDESPMKRRGEDYQYGGGPGWSSPAPSANDYASPSGSEREGTQPSQGPRATPVRGQSYNDGWNPSPRPGSVSGLQTRSMTRASQTPSQSPEPAKGREQWLRRDSGKGKSAGSPLRPGTGRSDEGLGTSPVSGMDGVRSP</sequence>
<dbReference type="Proteomes" id="UP000030752">
    <property type="component" value="Unassembled WGS sequence"/>
</dbReference>
<dbReference type="OrthoDB" id="512915at2759"/>
<dbReference type="GO" id="GO:0005634">
    <property type="term" value="C:nucleus"/>
    <property type="evidence" value="ECO:0007669"/>
    <property type="project" value="TreeGrafter"/>
</dbReference>
<dbReference type="Pfam" id="PF05508">
    <property type="entry name" value="Ran-binding"/>
    <property type="match status" value="1"/>
</dbReference>
<dbReference type="GeneID" id="19972797"/>
<dbReference type="FunCoup" id="W2RSE2">
    <property type="interactions" value="9"/>
</dbReference>
<dbReference type="GO" id="GO:0030695">
    <property type="term" value="F:GTPase regulator activity"/>
    <property type="evidence" value="ECO:0007669"/>
    <property type="project" value="TreeGrafter"/>
</dbReference>
<evidence type="ECO:0000313" key="2">
    <source>
        <dbReference type="EMBL" id="ETN39235.1"/>
    </source>
</evidence>
<dbReference type="VEuPathDB" id="FungiDB:HMPREF1541_05458"/>
<dbReference type="HOGENOM" id="CLU_014536_1_0_1"/>
<feature type="compositionally biased region" description="Polar residues" evidence="1">
    <location>
        <begin position="466"/>
        <end position="483"/>
    </location>
</feature>